<dbReference type="Proteomes" id="UP000027920">
    <property type="component" value="Unassembled WGS sequence"/>
</dbReference>
<feature type="region of interest" description="Disordered" evidence="5">
    <location>
        <begin position="162"/>
        <end position="299"/>
    </location>
</feature>
<dbReference type="EMBL" id="AMGV01000002">
    <property type="protein sequence ID" value="KEF61858.1"/>
    <property type="molecule type" value="Genomic_DNA"/>
</dbReference>
<dbReference type="AlphaFoldDB" id="A0A072PRB3"/>
<feature type="compositionally biased region" description="Acidic residues" evidence="5">
    <location>
        <begin position="282"/>
        <end position="299"/>
    </location>
</feature>
<evidence type="ECO:0000256" key="3">
    <source>
        <dbReference type="ARBA" id="ARBA00023242"/>
    </source>
</evidence>
<accession>A0A072PRB3</accession>
<evidence type="ECO:0000256" key="4">
    <source>
        <dbReference type="PIRNR" id="PIRNR000777"/>
    </source>
</evidence>
<dbReference type="HOGENOM" id="CLU_847298_0_0_1"/>
<comment type="caution">
    <text evidence="6">The sequence shown here is derived from an EMBL/GenBank/DDBJ whole genome shotgun (WGS) entry which is preliminary data.</text>
</comment>
<gene>
    <name evidence="6" type="ORF">A1O9_03429</name>
</gene>
<feature type="region of interest" description="Disordered" evidence="5">
    <location>
        <begin position="1"/>
        <end position="48"/>
    </location>
</feature>
<dbReference type="GO" id="GO:0006383">
    <property type="term" value="P:transcription by RNA polymerase III"/>
    <property type="evidence" value="ECO:0007669"/>
    <property type="project" value="UniProtKB-UniRule"/>
</dbReference>
<keyword evidence="3 4" id="KW-0539">Nucleus</keyword>
<comment type="subunit">
    <text evidence="4">Component of the RNA polymerase III (Pol III) complex.</text>
</comment>
<name>A0A072PRB3_9EURO</name>
<protein>
    <recommendedName>
        <fullName evidence="4">DNA-directed RNA polymerase III subunit</fullName>
    </recommendedName>
</protein>
<evidence type="ECO:0000256" key="1">
    <source>
        <dbReference type="ARBA" id="ARBA00004123"/>
    </source>
</evidence>
<comment type="similarity">
    <text evidence="2 4">Belongs to the eukaryotic RPC7 RNA polymerase subunit family.</text>
</comment>
<sequence length="299" mass="33435">MPGRGGRGGGKKGPDLSWEDPQDLPSGQATPIEKKKLPPPRFPPIDLKVPRPIDAKELAGVKSYLRFRDFVHNGPYYSVLQSSNLTDDKGRVHKRAGFDPFNDQEKYTAKYERKKRTVPDLSTRDYALHTFPQELWSTLDPKRKHPLWRTVDNAALLDAPRKNLKRRRETLAVGDDEDDGKDQAGSDNGNDTDESDPLLSGARRPRNSAKAAKERRRDPTTKKSGEKSGLDAEDDYPDDEGRDHDDLDDDGEGEDEPMDSEFEESDDGGGDDYNAEQYFDTGENDDDDFGGGDDDGGTY</sequence>
<reference evidence="6 7" key="1">
    <citation type="submission" date="2013-03" db="EMBL/GenBank/DDBJ databases">
        <title>The Genome Sequence of Exophiala aquamarina CBS 119918.</title>
        <authorList>
            <consortium name="The Broad Institute Genomics Platform"/>
            <person name="Cuomo C."/>
            <person name="de Hoog S."/>
            <person name="Gorbushina A."/>
            <person name="Walker B."/>
            <person name="Young S.K."/>
            <person name="Zeng Q."/>
            <person name="Gargeya S."/>
            <person name="Fitzgerald M."/>
            <person name="Haas B."/>
            <person name="Abouelleil A."/>
            <person name="Allen A.W."/>
            <person name="Alvarado L."/>
            <person name="Arachchi H.M."/>
            <person name="Berlin A.M."/>
            <person name="Chapman S.B."/>
            <person name="Gainer-Dewar J."/>
            <person name="Goldberg J."/>
            <person name="Griggs A."/>
            <person name="Gujja S."/>
            <person name="Hansen M."/>
            <person name="Howarth C."/>
            <person name="Imamovic A."/>
            <person name="Ireland A."/>
            <person name="Larimer J."/>
            <person name="McCowan C."/>
            <person name="Murphy C."/>
            <person name="Pearson M."/>
            <person name="Poon T.W."/>
            <person name="Priest M."/>
            <person name="Roberts A."/>
            <person name="Saif S."/>
            <person name="Shea T."/>
            <person name="Sisk P."/>
            <person name="Sykes S."/>
            <person name="Wortman J."/>
            <person name="Nusbaum C."/>
            <person name="Birren B."/>
        </authorList>
    </citation>
    <scope>NUCLEOTIDE SEQUENCE [LARGE SCALE GENOMIC DNA]</scope>
    <source>
        <strain evidence="6 7">CBS 119918</strain>
    </source>
</reference>
<dbReference type="OrthoDB" id="5377312at2759"/>
<dbReference type="GO" id="GO:0005666">
    <property type="term" value="C:RNA polymerase III complex"/>
    <property type="evidence" value="ECO:0007669"/>
    <property type="project" value="UniProtKB-UniRule"/>
</dbReference>
<evidence type="ECO:0000256" key="5">
    <source>
        <dbReference type="SAM" id="MobiDB-lite"/>
    </source>
</evidence>
<dbReference type="PANTHER" id="PTHR15367">
    <property type="entry name" value="DNA-DIRECTED RNA POLYMERASE III"/>
    <property type="match status" value="1"/>
</dbReference>
<dbReference type="VEuPathDB" id="FungiDB:A1O9_03429"/>
<proteinExistence type="inferred from homology"/>
<comment type="function">
    <text evidence="4">DNA-dependent RNA polymerase catalyzes the transcription of DNA into RNA using the four ribonucleoside triphosphates as substrates. Specific peripheric component of RNA polymerase III which synthesizes small RNAs, such as 5S rRNA and tRNAs.</text>
</comment>
<dbReference type="PANTHER" id="PTHR15367:SF2">
    <property type="entry name" value="DNA-DIRECTED RNA POLYMERASE III SUBUNIT"/>
    <property type="match status" value="1"/>
</dbReference>
<dbReference type="GeneID" id="25278364"/>
<evidence type="ECO:0000313" key="6">
    <source>
        <dbReference type="EMBL" id="KEF61858.1"/>
    </source>
</evidence>
<feature type="compositionally biased region" description="Basic and acidic residues" evidence="5">
    <location>
        <begin position="211"/>
        <end position="230"/>
    </location>
</feature>
<dbReference type="InterPro" id="IPR024661">
    <property type="entry name" value="RNA_pol_III_Rpc31"/>
</dbReference>
<evidence type="ECO:0000313" key="7">
    <source>
        <dbReference type="Proteomes" id="UP000027920"/>
    </source>
</evidence>
<dbReference type="STRING" id="1182545.A0A072PRB3"/>
<keyword evidence="7" id="KW-1185">Reference proteome</keyword>
<feature type="compositionally biased region" description="Acidic residues" evidence="5">
    <location>
        <begin position="246"/>
        <end position="274"/>
    </location>
</feature>
<dbReference type="Pfam" id="PF11705">
    <property type="entry name" value="RNA_pol_3_Rpc31"/>
    <property type="match status" value="1"/>
</dbReference>
<comment type="subcellular location">
    <subcellularLocation>
        <location evidence="1 4">Nucleus</location>
    </subcellularLocation>
</comment>
<dbReference type="PIRSF" id="PIRSF000777">
    <property type="entry name" value="RNA_polIII_C31"/>
    <property type="match status" value="1"/>
</dbReference>
<dbReference type="RefSeq" id="XP_013264448.1">
    <property type="nucleotide sequence ID" value="XM_013408994.1"/>
</dbReference>
<organism evidence="6 7">
    <name type="scientific">Exophiala aquamarina CBS 119918</name>
    <dbReference type="NCBI Taxonomy" id="1182545"/>
    <lineage>
        <taxon>Eukaryota</taxon>
        <taxon>Fungi</taxon>
        <taxon>Dikarya</taxon>
        <taxon>Ascomycota</taxon>
        <taxon>Pezizomycotina</taxon>
        <taxon>Eurotiomycetes</taxon>
        <taxon>Chaetothyriomycetidae</taxon>
        <taxon>Chaetothyriales</taxon>
        <taxon>Herpotrichiellaceae</taxon>
        <taxon>Exophiala</taxon>
    </lineage>
</organism>
<evidence type="ECO:0000256" key="2">
    <source>
        <dbReference type="ARBA" id="ARBA00008352"/>
    </source>
</evidence>